<reference evidence="2 3" key="1">
    <citation type="submission" date="2018-05" db="EMBL/GenBank/DDBJ databases">
        <title>Spiribacter halobius sp. nov., a moderately halophilic bacterium isolated from marine solar saltern.</title>
        <authorList>
            <person name="Zheng W.-S."/>
            <person name="Lu D.-C."/>
            <person name="Du Z.-J."/>
        </authorList>
    </citation>
    <scope>NUCLEOTIDE SEQUENCE [LARGE SCALE GENOMIC DNA]</scope>
    <source>
        <strain evidence="2 3">E85</strain>
    </source>
</reference>
<dbReference type="PANTHER" id="PTHR30510">
    <property type="entry name" value="UPF0229 PROTEIN YEAH"/>
    <property type="match status" value="1"/>
</dbReference>
<keyword evidence="3" id="KW-1185">Reference proteome</keyword>
<evidence type="ECO:0000313" key="2">
    <source>
        <dbReference type="EMBL" id="PWG63158.1"/>
    </source>
</evidence>
<comment type="caution">
    <text evidence="2">The sequence shown here is derived from an EMBL/GenBank/DDBJ whole genome shotgun (WGS) entry which is preliminary data.</text>
</comment>
<feature type="compositionally biased region" description="Low complexity" evidence="1">
    <location>
        <begin position="79"/>
        <end position="88"/>
    </location>
</feature>
<dbReference type="InterPro" id="IPR006698">
    <property type="entry name" value="UPF0229"/>
</dbReference>
<dbReference type="RefSeq" id="WP_109678658.1">
    <property type="nucleotide sequence ID" value="NZ_CP086615.1"/>
</dbReference>
<protein>
    <submittedName>
        <fullName evidence="2">DUF444 domain-containing protein</fullName>
    </submittedName>
</protein>
<dbReference type="InterPro" id="IPR036465">
    <property type="entry name" value="vWFA_dom_sf"/>
</dbReference>
<dbReference type="AlphaFoldDB" id="A0A2U2N274"/>
<dbReference type="OrthoDB" id="9788289at2"/>
<name>A0A2U2N274_9GAMM</name>
<dbReference type="EMBL" id="QFFI01000013">
    <property type="protein sequence ID" value="PWG63158.1"/>
    <property type="molecule type" value="Genomic_DNA"/>
</dbReference>
<dbReference type="Proteomes" id="UP000245474">
    <property type="component" value="Unassembled WGS sequence"/>
</dbReference>
<gene>
    <name evidence="2" type="ORF">DEM34_09935</name>
</gene>
<accession>A0A2U2N274</accession>
<sequence>MSLTDHDSRDGAGRWYDLFSRGTRDWLRHNEKVREAVREQLPDLVAGSDVLSRPDNRTVQVPVRFMEHARFRLRDPSEQKGAGQGQAKPGDVLRPAQPVRPGRGGQEGGGEGEGQITFVLELRIDDILDWLWDELQLPNLQPRQGSNVEADEYIREGWDRRGARSRLDRRRTMKEAIKRRTAVGEGAVPISNDDLRFRQLARRRRPTTNAAVFFLLDVSSSMDEHCRKLAKSFFFWALQGIRRQFTAVDTVFIAHTVEAWEFEEQDFFQVHGQGGTKSSSGFTRALEIMNERFDPGQYNNYLFYATDGHNFSEDRSRATDLLLQLAPAMNFLGYAEVSHQNHRRLDTEVAGIWREIALQYPSGSYSLTREQDIWPAIKAFFTDQADEAEVAS</sequence>
<feature type="region of interest" description="Disordered" evidence="1">
    <location>
        <begin position="72"/>
        <end position="113"/>
    </location>
</feature>
<evidence type="ECO:0000313" key="3">
    <source>
        <dbReference type="Proteomes" id="UP000245474"/>
    </source>
</evidence>
<evidence type="ECO:0000256" key="1">
    <source>
        <dbReference type="SAM" id="MobiDB-lite"/>
    </source>
</evidence>
<dbReference type="SUPFAM" id="SSF53300">
    <property type="entry name" value="vWA-like"/>
    <property type="match status" value="1"/>
</dbReference>
<dbReference type="PANTHER" id="PTHR30510:SF2">
    <property type="entry name" value="UPF0229 PROTEIN YEAH"/>
    <property type="match status" value="1"/>
</dbReference>
<feature type="compositionally biased region" description="Gly residues" evidence="1">
    <location>
        <begin position="102"/>
        <end position="113"/>
    </location>
</feature>
<proteinExistence type="predicted"/>
<dbReference type="Pfam" id="PF04285">
    <property type="entry name" value="DUF444"/>
    <property type="match status" value="2"/>
</dbReference>
<organism evidence="2 3">
    <name type="scientific">Sediminicurvatus halobius</name>
    <dbReference type="NCBI Taxonomy" id="2182432"/>
    <lineage>
        <taxon>Bacteria</taxon>
        <taxon>Pseudomonadati</taxon>
        <taxon>Pseudomonadota</taxon>
        <taxon>Gammaproteobacteria</taxon>
        <taxon>Chromatiales</taxon>
        <taxon>Ectothiorhodospiraceae</taxon>
        <taxon>Sediminicurvatus</taxon>
    </lineage>
</organism>